<dbReference type="AlphaFoldDB" id="A0A0M1NJZ0"/>
<dbReference type="Pfam" id="PF13563">
    <property type="entry name" value="2_5_RNA_ligase2"/>
    <property type="match status" value="1"/>
</dbReference>
<comment type="function">
    <text evidence="2">Hydrolyzes RNA 2',3'-cyclic phosphodiester to an RNA 2'-phosphomonoester.</text>
</comment>
<dbReference type="SUPFAM" id="SSF55144">
    <property type="entry name" value="LigT-like"/>
    <property type="match status" value="1"/>
</dbReference>
<keyword evidence="1 2" id="KW-0378">Hydrolase</keyword>
<reference evidence="4" key="1">
    <citation type="submission" date="2015-08" db="EMBL/GenBank/DDBJ databases">
        <title>Genome sequencing project for genomic taxonomy and phylogenomics of Bacillus-like bacteria.</title>
        <authorList>
            <person name="Liu B."/>
            <person name="Wang J."/>
            <person name="Zhu Y."/>
            <person name="Liu G."/>
            <person name="Chen Q."/>
            <person name="Chen Z."/>
            <person name="Lan J."/>
            <person name="Che J."/>
            <person name="Ge C."/>
            <person name="Shi H."/>
            <person name="Pan Z."/>
            <person name="Liu X."/>
        </authorList>
    </citation>
    <scope>NUCLEOTIDE SEQUENCE [LARGE SCALE GENOMIC DNA]</scope>
    <source>
        <strain evidence="4">FJAT-22460</strain>
    </source>
</reference>
<dbReference type="GO" id="GO:0008664">
    <property type="term" value="F:RNA 2',3'-cyclic 3'-phosphodiesterase activity"/>
    <property type="evidence" value="ECO:0007669"/>
    <property type="project" value="UniProtKB-EC"/>
</dbReference>
<dbReference type="GO" id="GO:0004113">
    <property type="term" value="F:2',3'-cyclic-nucleotide 3'-phosphodiesterase activity"/>
    <property type="evidence" value="ECO:0007669"/>
    <property type="project" value="InterPro"/>
</dbReference>
<dbReference type="EC" id="3.1.4.58" evidence="2"/>
<keyword evidence="4" id="KW-1185">Reference proteome</keyword>
<dbReference type="OrthoDB" id="9789350at2"/>
<gene>
    <name evidence="3" type="ORF">AM231_19570</name>
</gene>
<evidence type="ECO:0000313" key="4">
    <source>
        <dbReference type="Proteomes" id="UP000036932"/>
    </source>
</evidence>
<feature type="short sequence motif" description="HXTX 1" evidence="2">
    <location>
        <begin position="49"/>
        <end position="52"/>
    </location>
</feature>
<dbReference type="InterPro" id="IPR004175">
    <property type="entry name" value="RNA_CPDase"/>
</dbReference>
<dbReference type="EMBL" id="LIUT01000003">
    <property type="protein sequence ID" value="KOR82511.1"/>
    <property type="molecule type" value="Genomic_DNA"/>
</dbReference>
<evidence type="ECO:0000256" key="1">
    <source>
        <dbReference type="ARBA" id="ARBA00022801"/>
    </source>
</evidence>
<dbReference type="RefSeq" id="WP_054404106.1">
    <property type="nucleotide sequence ID" value="NZ_LIUT01000003.1"/>
</dbReference>
<dbReference type="PATRIC" id="fig|1705565.3.peg.5871"/>
<dbReference type="PANTHER" id="PTHR35561">
    <property type="entry name" value="RNA 2',3'-CYCLIC PHOSPHODIESTERASE"/>
    <property type="match status" value="1"/>
</dbReference>
<feature type="active site" description="Proton acceptor" evidence="2">
    <location>
        <position position="136"/>
    </location>
</feature>
<dbReference type="NCBIfam" id="TIGR02258">
    <property type="entry name" value="2_5_ligase"/>
    <property type="match status" value="1"/>
</dbReference>
<dbReference type="InterPro" id="IPR009097">
    <property type="entry name" value="Cyclic_Pdiesterase"/>
</dbReference>
<comment type="catalytic activity">
    <reaction evidence="2">
        <text>a 3'-end 2',3'-cyclophospho-ribonucleotide-RNA + H2O = a 3'-end 2'-phospho-ribonucleotide-RNA + H(+)</text>
        <dbReference type="Rhea" id="RHEA:11828"/>
        <dbReference type="Rhea" id="RHEA-COMP:10464"/>
        <dbReference type="Rhea" id="RHEA-COMP:17353"/>
        <dbReference type="ChEBI" id="CHEBI:15377"/>
        <dbReference type="ChEBI" id="CHEBI:15378"/>
        <dbReference type="ChEBI" id="CHEBI:83064"/>
        <dbReference type="ChEBI" id="CHEBI:173113"/>
        <dbReference type="EC" id="3.1.4.58"/>
    </reaction>
</comment>
<dbReference type="GO" id="GO:0016874">
    <property type="term" value="F:ligase activity"/>
    <property type="evidence" value="ECO:0007669"/>
    <property type="project" value="UniProtKB-KW"/>
</dbReference>
<dbReference type="HAMAP" id="MF_01940">
    <property type="entry name" value="RNA_CPDase"/>
    <property type="match status" value="1"/>
</dbReference>
<dbReference type="Proteomes" id="UP000036932">
    <property type="component" value="Unassembled WGS sequence"/>
</dbReference>
<name>A0A0M1NJZ0_9BACL</name>
<evidence type="ECO:0000256" key="2">
    <source>
        <dbReference type="HAMAP-Rule" id="MF_01940"/>
    </source>
</evidence>
<organism evidence="3 4">
    <name type="scientific">Paenibacillus solani</name>
    <dbReference type="NCBI Taxonomy" id="1705565"/>
    <lineage>
        <taxon>Bacteria</taxon>
        <taxon>Bacillati</taxon>
        <taxon>Bacillota</taxon>
        <taxon>Bacilli</taxon>
        <taxon>Bacillales</taxon>
        <taxon>Paenibacillaceae</taxon>
        <taxon>Paenibacillus</taxon>
    </lineage>
</organism>
<comment type="caution">
    <text evidence="3">The sequence shown here is derived from an EMBL/GenBank/DDBJ whole genome shotgun (WGS) entry which is preliminary data.</text>
</comment>
<proteinExistence type="inferred from homology"/>
<accession>A0A0M1NJZ0</accession>
<keyword evidence="3" id="KW-0436">Ligase</keyword>
<feature type="short sequence motif" description="HXTX 2" evidence="2">
    <location>
        <begin position="136"/>
        <end position="139"/>
    </location>
</feature>
<comment type="similarity">
    <text evidence="2">Belongs to the 2H phosphoesterase superfamily. ThpR family.</text>
</comment>
<evidence type="ECO:0000313" key="3">
    <source>
        <dbReference type="EMBL" id="KOR82511.1"/>
    </source>
</evidence>
<protein>
    <recommendedName>
        <fullName evidence="2">RNA 2',3'-cyclic phosphodiesterase</fullName>
        <shortName evidence="2">RNA 2',3'-CPDase</shortName>
        <ecNumber evidence="2">3.1.4.58</ecNumber>
    </recommendedName>
</protein>
<sequence length="190" mass="21612">MSLSEKEAMDRLFVAVHLPADVSSRIQEWTAAWAEQVSFRKWVHPQDYHITVQFLGDTPTHRIEELTAALQEVAKRHQPFQLRLHDAGVFGAMASPRILWAGVGGELSALEQLQRSVVRKMESCGFVPEERPYRPHITVSRKFQGIQKFSLDVIGSGPEPIQWKVQEIVLFRTNLHASPMYEKVGVARLS</sequence>
<dbReference type="Gene3D" id="3.90.1140.10">
    <property type="entry name" value="Cyclic phosphodiesterase"/>
    <property type="match status" value="1"/>
</dbReference>
<feature type="active site" description="Proton donor" evidence="2">
    <location>
        <position position="49"/>
    </location>
</feature>
<dbReference type="PANTHER" id="PTHR35561:SF1">
    <property type="entry name" value="RNA 2',3'-CYCLIC PHOSPHODIESTERASE"/>
    <property type="match status" value="1"/>
</dbReference>